<dbReference type="SUPFAM" id="SSF56519">
    <property type="entry name" value="Penicillin binding protein dimerisation domain"/>
    <property type="match status" value="1"/>
</dbReference>
<evidence type="ECO:0000259" key="4">
    <source>
        <dbReference type="PROSITE" id="PS51178"/>
    </source>
</evidence>
<dbReference type="InterPro" id="IPR005543">
    <property type="entry name" value="PASTA_dom"/>
</dbReference>
<dbReference type="EMBL" id="AP025592">
    <property type="protein sequence ID" value="BDG10311.1"/>
    <property type="molecule type" value="Genomic_DNA"/>
</dbReference>
<accession>A0ABM7XEM5</accession>
<protein>
    <submittedName>
        <fullName evidence="5">Penicillin-binding protein</fullName>
    </submittedName>
</protein>
<gene>
    <name evidence="5" type="primary">ftsI</name>
    <name evidence="5" type="ORF">AMPC_34240</name>
</gene>
<keyword evidence="3" id="KW-0472">Membrane</keyword>
<dbReference type="InterPro" id="IPR012338">
    <property type="entry name" value="Beta-lactam/transpept-like"/>
</dbReference>
<dbReference type="Proteomes" id="UP001162734">
    <property type="component" value="Chromosome"/>
</dbReference>
<sequence length="664" mass="69622">MDAQAAKGVAFRMWIVAAALAAGLVTVAVRAVQLQVVQKDHLGGMARDQYVRPIELKPRRGVITDRNGAALAADVQADSVFVDPKDLPPDPARGPAVARLARTLGVDPGPLLRRIAVSRRFAWAKRRVTPAESAAVKALGIPGVHFVQEYKRTYPRGELAGQVLGVVGDDGEGLEGVELSLDDDLQGEAVRLDSLRDGRARALYPERGGAGRVREGARVELTLDQGLQHAAEQSLAAAVQGARARAGMAVALDPHTGEILALANAPLANPNAVRHPAELRNHAVQDAFEPGSTFKVFSVAGALEERAVGPEDSIFCENGAWRVGRHTIHDHHGLGWVTPARILAESSNVGAGKIAARLGREKLYRTYLAFGFGAPTEVGVQAEARGTVNAPRADISLATMSFGQGVTASALQITAAMAAIANDGLLLRPWLVRRVVDPADGTELLHATPTPVRRAVSPQTARTMARFLEGVVVEGTGKKARLAGWRAAGKTGTAQKADPLGGYSADKRFSSFVGFAPAEAPRVVIGVFIDEPKGDVYGGDVAAPVFKALAETALQSMGVPPSAQLPAVAKAGAPSRATPVEPEPDFPVVESAAQEAERARRAEQGGVAVPALAGLPARAALRALEQAELMGELAGSGRVESQFPRPGEVVDRGTRVRLHLAPPG</sequence>
<dbReference type="PANTHER" id="PTHR30627">
    <property type="entry name" value="PEPTIDOGLYCAN D,D-TRANSPEPTIDASE"/>
    <property type="match status" value="1"/>
</dbReference>
<dbReference type="SUPFAM" id="SSF56601">
    <property type="entry name" value="beta-lactamase/transpeptidase-like"/>
    <property type="match status" value="1"/>
</dbReference>
<feature type="domain" description="PASTA" evidence="4">
    <location>
        <begin position="601"/>
        <end position="662"/>
    </location>
</feature>
<dbReference type="Gene3D" id="3.40.710.10">
    <property type="entry name" value="DD-peptidase/beta-lactamase superfamily"/>
    <property type="match status" value="1"/>
</dbReference>
<dbReference type="CDD" id="cd06575">
    <property type="entry name" value="PASTA_Pbp2x-like_2"/>
    <property type="match status" value="1"/>
</dbReference>
<dbReference type="InterPro" id="IPR050515">
    <property type="entry name" value="Beta-lactam/transpept"/>
</dbReference>
<dbReference type="SUPFAM" id="SSF54184">
    <property type="entry name" value="Penicillin-binding protein 2x (pbp-2x), c-terminal domain"/>
    <property type="match status" value="1"/>
</dbReference>
<dbReference type="InterPro" id="IPR036138">
    <property type="entry name" value="PBP_dimer_sf"/>
</dbReference>
<keyword evidence="2" id="KW-0121">Carboxypeptidase</keyword>
<evidence type="ECO:0000256" key="2">
    <source>
        <dbReference type="ARBA" id="ARBA00022645"/>
    </source>
</evidence>
<evidence type="ECO:0000313" key="5">
    <source>
        <dbReference type="EMBL" id="BDG10311.1"/>
    </source>
</evidence>
<dbReference type="Pfam" id="PF03793">
    <property type="entry name" value="PASTA"/>
    <property type="match status" value="1"/>
</dbReference>
<comment type="subcellular location">
    <subcellularLocation>
        <location evidence="1">Membrane</location>
    </subcellularLocation>
</comment>
<dbReference type="PROSITE" id="PS51178">
    <property type="entry name" value="PASTA"/>
    <property type="match status" value="1"/>
</dbReference>
<name>A0ABM7XEM5_9BACT</name>
<keyword evidence="2" id="KW-0378">Hydrolase</keyword>
<dbReference type="Pfam" id="PF03717">
    <property type="entry name" value="PBP_dimer"/>
    <property type="match status" value="1"/>
</dbReference>
<reference evidence="6" key="1">
    <citation type="journal article" date="2022" name="Int. J. Syst. Evol. Microbiol.">
        <title>Anaeromyxobacter oryzae sp. nov., Anaeromyxobacter diazotrophicus sp. nov. and Anaeromyxobacter paludicola sp. nov., isolated from paddy soils.</title>
        <authorList>
            <person name="Itoh H."/>
            <person name="Xu Z."/>
            <person name="Mise K."/>
            <person name="Masuda Y."/>
            <person name="Ushijima N."/>
            <person name="Hayakawa C."/>
            <person name="Shiratori Y."/>
            <person name="Senoo K."/>
        </authorList>
    </citation>
    <scope>NUCLEOTIDE SEQUENCE [LARGE SCALE GENOMIC DNA]</scope>
    <source>
        <strain evidence="6">Red630</strain>
    </source>
</reference>
<evidence type="ECO:0000256" key="1">
    <source>
        <dbReference type="ARBA" id="ARBA00004370"/>
    </source>
</evidence>
<dbReference type="Gene3D" id="3.30.450.330">
    <property type="match status" value="1"/>
</dbReference>
<dbReference type="Pfam" id="PF00905">
    <property type="entry name" value="Transpeptidase"/>
    <property type="match status" value="1"/>
</dbReference>
<proteinExistence type="predicted"/>
<dbReference type="InterPro" id="IPR005311">
    <property type="entry name" value="PBP_dimer"/>
</dbReference>
<dbReference type="PANTHER" id="PTHR30627:SF1">
    <property type="entry name" value="PEPTIDOGLYCAN D,D-TRANSPEPTIDASE FTSI"/>
    <property type="match status" value="1"/>
</dbReference>
<keyword evidence="6" id="KW-1185">Reference proteome</keyword>
<dbReference type="InterPro" id="IPR001460">
    <property type="entry name" value="PCN-bd_Tpept"/>
</dbReference>
<organism evidence="5 6">
    <name type="scientific">Anaeromyxobacter paludicola</name>
    <dbReference type="NCBI Taxonomy" id="2918171"/>
    <lineage>
        <taxon>Bacteria</taxon>
        <taxon>Pseudomonadati</taxon>
        <taxon>Myxococcota</taxon>
        <taxon>Myxococcia</taxon>
        <taxon>Myxococcales</taxon>
        <taxon>Cystobacterineae</taxon>
        <taxon>Anaeromyxobacteraceae</taxon>
        <taxon>Anaeromyxobacter</taxon>
    </lineage>
</organism>
<dbReference type="Gene3D" id="3.90.1310.10">
    <property type="entry name" value="Penicillin-binding protein 2a (Domain 2)"/>
    <property type="match status" value="1"/>
</dbReference>
<evidence type="ECO:0000256" key="3">
    <source>
        <dbReference type="ARBA" id="ARBA00023136"/>
    </source>
</evidence>
<dbReference type="SMART" id="SM00740">
    <property type="entry name" value="PASTA"/>
    <property type="match status" value="1"/>
</dbReference>
<keyword evidence="2" id="KW-0645">Protease</keyword>
<evidence type="ECO:0000313" key="6">
    <source>
        <dbReference type="Proteomes" id="UP001162734"/>
    </source>
</evidence>
<dbReference type="Gene3D" id="1.10.150.770">
    <property type="match status" value="1"/>
</dbReference>